<dbReference type="RefSeq" id="WP_235323964.1">
    <property type="nucleotide sequence ID" value="NZ_JAFBIT010000003.1"/>
</dbReference>
<evidence type="ECO:0000313" key="2">
    <source>
        <dbReference type="EMBL" id="MCF2652925.1"/>
    </source>
</evidence>
<dbReference type="PANTHER" id="PTHR43760">
    <property type="entry name" value="ENDORIBONUCLEASE-RELATED"/>
    <property type="match status" value="1"/>
</dbReference>
<proteinExistence type="predicted"/>
<gene>
    <name evidence="2" type="ORF">JQM67_09960</name>
</gene>
<protein>
    <submittedName>
        <fullName evidence="2">RidA family protein</fullName>
    </submittedName>
</protein>
<evidence type="ECO:0000259" key="1">
    <source>
        <dbReference type="Pfam" id="PF14588"/>
    </source>
</evidence>
<evidence type="ECO:0000313" key="3">
    <source>
        <dbReference type="Proteomes" id="UP001299220"/>
    </source>
</evidence>
<dbReference type="InterPro" id="IPR013813">
    <property type="entry name" value="Endoribo_LPSP/chorism_mut-like"/>
</dbReference>
<dbReference type="InterPro" id="IPR035959">
    <property type="entry name" value="RutC-like_sf"/>
</dbReference>
<dbReference type="Gene3D" id="3.30.1330.40">
    <property type="entry name" value="RutC-like"/>
    <property type="match status" value="1"/>
</dbReference>
<keyword evidence="3" id="KW-1185">Reference proteome</keyword>
<dbReference type="PANTHER" id="PTHR43760:SF1">
    <property type="entry name" value="ENDORIBONUCLEASE L-PSP_CHORISMATE MUTASE-LIKE DOMAIN-CONTAINING PROTEIN"/>
    <property type="match status" value="1"/>
</dbReference>
<dbReference type="SUPFAM" id="SSF55298">
    <property type="entry name" value="YjgF-like"/>
    <property type="match status" value="1"/>
</dbReference>
<name>A0ABS9CP61_9FIRM</name>
<dbReference type="CDD" id="cd02199">
    <property type="entry name" value="YjgF_YER057c_UK114_like_1"/>
    <property type="match status" value="1"/>
</dbReference>
<feature type="domain" description="Endoribonuclease L-PSP/chorismate mutase-like" evidence="1">
    <location>
        <begin position="5"/>
        <end position="140"/>
    </location>
</feature>
<comment type="caution">
    <text evidence="2">The sequence shown here is derived from an EMBL/GenBank/DDBJ whole genome shotgun (WGS) entry which is preliminary data.</text>
</comment>
<accession>A0ABS9CP61</accession>
<reference evidence="2 3" key="1">
    <citation type="submission" date="2020-12" db="EMBL/GenBank/DDBJ databases">
        <title>Whole genome sequences of gut porcine anaerobes.</title>
        <authorList>
            <person name="Kubasova T."/>
            <person name="Jahodarova E."/>
            <person name="Rychlik I."/>
        </authorList>
    </citation>
    <scope>NUCLEOTIDE SEQUENCE [LARGE SCALE GENOMIC DNA]</scope>
    <source>
        <strain evidence="2 3">An867</strain>
    </source>
</reference>
<organism evidence="2 3">
    <name type="scientific">Anaeromassilibacillus senegalensis</name>
    <dbReference type="NCBI Taxonomy" id="1673717"/>
    <lineage>
        <taxon>Bacteria</taxon>
        <taxon>Bacillati</taxon>
        <taxon>Bacillota</taxon>
        <taxon>Clostridia</taxon>
        <taxon>Eubacteriales</taxon>
        <taxon>Acutalibacteraceae</taxon>
        <taxon>Anaeromassilibacillus</taxon>
    </lineage>
</organism>
<sequence length="153" mass="16217">MHIEKKLEALGLTLPPPPPRGGLYKSCKLFGTNLAYVSGCGCIIDGPVAGKLGIDFTLEEGQEHAKNAMLNVLSVLKAEIGDLDRVKSCVKILVFVASADDFYDQPAVANGATKLLGELFGEEIGIPSRSAVGMNVLPGNLPVEIEAMFELCD</sequence>
<dbReference type="Proteomes" id="UP001299220">
    <property type="component" value="Unassembled WGS sequence"/>
</dbReference>
<dbReference type="EMBL" id="JAFBIT010000003">
    <property type="protein sequence ID" value="MCF2652925.1"/>
    <property type="molecule type" value="Genomic_DNA"/>
</dbReference>
<dbReference type="Pfam" id="PF14588">
    <property type="entry name" value="YjgF_endoribonc"/>
    <property type="match status" value="1"/>
</dbReference>